<organism evidence="4 5">
    <name type="scientific">Chishuiella changwenlii</name>
    <dbReference type="NCBI Taxonomy" id="1434701"/>
    <lineage>
        <taxon>Bacteria</taxon>
        <taxon>Pseudomonadati</taxon>
        <taxon>Bacteroidota</taxon>
        <taxon>Flavobacteriia</taxon>
        <taxon>Flavobacteriales</taxon>
        <taxon>Weeksellaceae</taxon>
        <taxon>Chishuiella</taxon>
    </lineage>
</organism>
<reference evidence="3" key="1">
    <citation type="journal article" date="2014" name="Int. J. Syst. Evol. Microbiol.">
        <title>Complete genome of a new Firmicutes species belonging to the dominant human colonic microbiota ('Ruminococcus bicirculans') reveals two chromosomes and a selective capacity to utilize plant glucans.</title>
        <authorList>
            <consortium name="NISC Comparative Sequencing Program"/>
            <person name="Wegmann U."/>
            <person name="Louis P."/>
            <person name="Goesmann A."/>
            <person name="Henrissat B."/>
            <person name="Duncan S.H."/>
            <person name="Flint H.J."/>
        </authorList>
    </citation>
    <scope>NUCLEOTIDE SEQUENCE</scope>
    <source>
        <strain evidence="3">CGMCC 1.12707</strain>
    </source>
</reference>
<evidence type="ECO:0000313" key="5">
    <source>
        <dbReference type="Proteomes" id="UP000184120"/>
    </source>
</evidence>
<dbReference type="Proteomes" id="UP000650994">
    <property type="component" value="Unassembled WGS sequence"/>
</dbReference>
<reference evidence="4" key="3">
    <citation type="submission" date="2016-11" db="EMBL/GenBank/DDBJ databases">
        <authorList>
            <person name="Jaros S."/>
            <person name="Januszkiewicz K."/>
            <person name="Wedrychowicz H."/>
        </authorList>
    </citation>
    <scope>NUCLEOTIDE SEQUENCE [LARGE SCALE GENOMIC DNA]</scope>
    <source>
        <strain evidence="4">DSM 27989</strain>
    </source>
</reference>
<keyword evidence="1" id="KW-0175">Coiled coil</keyword>
<dbReference type="STRING" id="1434701.SAMN05443634_10168"/>
<evidence type="ECO:0000313" key="6">
    <source>
        <dbReference type="Proteomes" id="UP000650994"/>
    </source>
</evidence>
<dbReference type="EMBL" id="FRBH01000001">
    <property type="protein sequence ID" value="SHK46542.1"/>
    <property type="molecule type" value="Genomic_DNA"/>
</dbReference>
<evidence type="ECO:0000256" key="2">
    <source>
        <dbReference type="SAM" id="Phobius"/>
    </source>
</evidence>
<dbReference type="RefSeq" id="WP_072928774.1">
    <property type="nucleotide sequence ID" value="NZ_BMFL01000019.1"/>
</dbReference>
<keyword evidence="2" id="KW-0472">Membrane</keyword>
<evidence type="ECO:0000313" key="4">
    <source>
        <dbReference type="EMBL" id="SHK46542.1"/>
    </source>
</evidence>
<gene>
    <name evidence="3" type="ORF">GCM10010984_26120</name>
    <name evidence="4" type="ORF">SAMN05443634_10168</name>
</gene>
<feature type="transmembrane region" description="Helical" evidence="2">
    <location>
        <begin position="26"/>
        <end position="43"/>
    </location>
</feature>
<dbReference type="EMBL" id="BMFL01000019">
    <property type="protein sequence ID" value="GGF07707.1"/>
    <property type="molecule type" value="Genomic_DNA"/>
</dbReference>
<dbReference type="Proteomes" id="UP000184120">
    <property type="component" value="Unassembled WGS sequence"/>
</dbReference>
<reference evidence="6" key="4">
    <citation type="journal article" date="2019" name="Int. J. Syst. Evol. Microbiol.">
        <title>The Global Catalogue of Microorganisms (GCM) 10K type strain sequencing project: providing services to taxonomists for standard genome sequencing and annotation.</title>
        <authorList>
            <consortium name="The Broad Institute Genomics Platform"/>
            <consortium name="The Broad Institute Genome Sequencing Center for Infectious Disease"/>
            <person name="Wu L."/>
            <person name="Ma J."/>
        </authorList>
    </citation>
    <scope>NUCLEOTIDE SEQUENCE [LARGE SCALE GENOMIC DNA]</scope>
    <source>
        <strain evidence="6">CGMCC 1.12707</strain>
    </source>
</reference>
<evidence type="ECO:0000313" key="3">
    <source>
        <dbReference type="EMBL" id="GGF07707.1"/>
    </source>
</evidence>
<keyword evidence="6" id="KW-1185">Reference proteome</keyword>
<sequence length="221" mass="25694">MNNTDSSPFDIPKQSFKKFLPQLKRITIEIIVIVFSVYVSIWLTNRSQYNMEQEEARAFLSDLKNDLEIDIHNMKDEKAKIEESKNGISSLLKLSKKQMEEVGYIDMKIQFNTRRNIEANYEGFKSSGKIGNIEKRKLKNDILSYYQEHMSVTTEMEKDINSTKKDIIELFGKNNFNANSLSDPYLRTKMNLYIGIVNSLAKAYDDDIKLAKTIINEMNGY</sequence>
<evidence type="ECO:0000256" key="1">
    <source>
        <dbReference type="SAM" id="Coils"/>
    </source>
</evidence>
<proteinExistence type="predicted"/>
<feature type="coiled-coil region" evidence="1">
    <location>
        <begin position="57"/>
        <end position="84"/>
    </location>
</feature>
<keyword evidence="2" id="KW-1133">Transmembrane helix</keyword>
<accession>A0A1M6SP91</accession>
<name>A0A1M6SP91_9FLAO</name>
<protein>
    <submittedName>
        <fullName evidence="4">Uncharacterized protein</fullName>
    </submittedName>
</protein>
<keyword evidence="2" id="KW-0812">Transmembrane</keyword>
<dbReference type="OrthoDB" id="874372at2"/>
<reference evidence="3" key="5">
    <citation type="submission" date="2024-05" db="EMBL/GenBank/DDBJ databases">
        <authorList>
            <person name="Sun Q."/>
            <person name="Zhou Y."/>
        </authorList>
    </citation>
    <scope>NUCLEOTIDE SEQUENCE</scope>
    <source>
        <strain evidence="3">CGMCC 1.12707</strain>
    </source>
</reference>
<dbReference type="AlphaFoldDB" id="A0A1M6SP91"/>
<reference evidence="5" key="2">
    <citation type="submission" date="2016-11" db="EMBL/GenBank/DDBJ databases">
        <authorList>
            <person name="Varghese N."/>
            <person name="Submissions S."/>
        </authorList>
    </citation>
    <scope>NUCLEOTIDE SEQUENCE [LARGE SCALE GENOMIC DNA]</scope>
    <source>
        <strain evidence="5">DSM 27989</strain>
    </source>
</reference>